<reference evidence="1" key="1">
    <citation type="journal article" date="2023" name="Mol. Phylogenet. Evol.">
        <title>Genome-scale phylogeny and comparative genomics of the fungal order Sordariales.</title>
        <authorList>
            <person name="Hensen N."/>
            <person name="Bonometti L."/>
            <person name="Westerberg I."/>
            <person name="Brannstrom I.O."/>
            <person name="Guillou S."/>
            <person name="Cros-Aarteil S."/>
            <person name="Calhoun S."/>
            <person name="Haridas S."/>
            <person name="Kuo A."/>
            <person name="Mondo S."/>
            <person name="Pangilinan J."/>
            <person name="Riley R."/>
            <person name="LaButti K."/>
            <person name="Andreopoulos B."/>
            <person name="Lipzen A."/>
            <person name="Chen C."/>
            <person name="Yan M."/>
            <person name="Daum C."/>
            <person name="Ng V."/>
            <person name="Clum A."/>
            <person name="Steindorff A."/>
            <person name="Ohm R.A."/>
            <person name="Martin F."/>
            <person name="Silar P."/>
            <person name="Natvig D.O."/>
            <person name="Lalanne C."/>
            <person name="Gautier V."/>
            <person name="Ament-Velasquez S.L."/>
            <person name="Kruys A."/>
            <person name="Hutchinson M.I."/>
            <person name="Powell A.J."/>
            <person name="Barry K."/>
            <person name="Miller A.N."/>
            <person name="Grigoriev I.V."/>
            <person name="Debuchy R."/>
            <person name="Gladieux P."/>
            <person name="Hiltunen Thoren M."/>
            <person name="Johannesson H."/>
        </authorList>
    </citation>
    <scope>NUCLEOTIDE SEQUENCE</scope>
    <source>
        <strain evidence="1">PSN324</strain>
    </source>
</reference>
<comment type="caution">
    <text evidence="1">The sequence shown here is derived from an EMBL/GenBank/DDBJ whole genome shotgun (WGS) entry which is preliminary data.</text>
</comment>
<organism evidence="1 2">
    <name type="scientific">Cladorrhinum samala</name>
    <dbReference type="NCBI Taxonomy" id="585594"/>
    <lineage>
        <taxon>Eukaryota</taxon>
        <taxon>Fungi</taxon>
        <taxon>Dikarya</taxon>
        <taxon>Ascomycota</taxon>
        <taxon>Pezizomycotina</taxon>
        <taxon>Sordariomycetes</taxon>
        <taxon>Sordariomycetidae</taxon>
        <taxon>Sordariales</taxon>
        <taxon>Podosporaceae</taxon>
        <taxon>Cladorrhinum</taxon>
    </lineage>
</organism>
<gene>
    <name evidence="1" type="ORF">QBC42DRAFT_309057</name>
</gene>
<dbReference type="AlphaFoldDB" id="A0AAV9HC96"/>
<sequence length="229" mass="27082">MTHFSELEEAAKLQLNRNANYTFSVYDLRHILGIDARYFGKLPRKRLIILDLEGHRHVEDWYQITCLGGPKPLMARLCPPQFSRQPTFKQQETVAETNLETRGIQDDEPIHRLFVYPTRRRKVVKNLQYIDYTTQDISEEIKWTPDSYNEGYWGARWVDDKRLDEIKDLGFHLVPMKRNRLRHKAYPARVGLIGYVYDIPWQTPTDQRITVAAPFNDVAFQPMSTWTLL</sequence>
<proteinExistence type="predicted"/>
<dbReference type="Proteomes" id="UP001321749">
    <property type="component" value="Unassembled WGS sequence"/>
</dbReference>
<keyword evidence="2" id="KW-1185">Reference proteome</keyword>
<reference evidence="1" key="2">
    <citation type="submission" date="2023-06" db="EMBL/GenBank/DDBJ databases">
        <authorList>
            <consortium name="Lawrence Berkeley National Laboratory"/>
            <person name="Mondo S.J."/>
            <person name="Hensen N."/>
            <person name="Bonometti L."/>
            <person name="Westerberg I."/>
            <person name="Brannstrom I.O."/>
            <person name="Guillou S."/>
            <person name="Cros-Aarteil S."/>
            <person name="Calhoun S."/>
            <person name="Haridas S."/>
            <person name="Kuo A."/>
            <person name="Pangilinan J."/>
            <person name="Riley R."/>
            <person name="Labutti K."/>
            <person name="Andreopoulos B."/>
            <person name="Lipzen A."/>
            <person name="Chen C."/>
            <person name="Yanf M."/>
            <person name="Daum C."/>
            <person name="Ng V."/>
            <person name="Clum A."/>
            <person name="Steindorff A."/>
            <person name="Ohm R."/>
            <person name="Martin F."/>
            <person name="Silar P."/>
            <person name="Natvig D."/>
            <person name="Lalanne C."/>
            <person name="Gautier V."/>
            <person name="Ament-Velasquez S.L."/>
            <person name="Kruys A."/>
            <person name="Hutchinson M.I."/>
            <person name="Powell A.J."/>
            <person name="Barry K."/>
            <person name="Miller A.N."/>
            <person name="Grigoriev I.V."/>
            <person name="Debuchy R."/>
            <person name="Gladieux P."/>
            <person name="Thoren M.H."/>
            <person name="Johannesson H."/>
        </authorList>
    </citation>
    <scope>NUCLEOTIDE SEQUENCE</scope>
    <source>
        <strain evidence="1">PSN324</strain>
    </source>
</reference>
<accession>A0AAV9HC96</accession>
<protein>
    <submittedName>
        <fullName evidence="1">Uncharacterized protein</fullName>
    </submittedName>
</protein>
<evidence type="ECO:0000313" key="1">
    <source>
        <dbReference type="EMBL" id="KAK4457874.1"/>
    </source>
</evidence>
<name>A0AAV9HC96_9PEZI</name>
<evidence type="ECO:0000313" key="2">
    <source>
        <dbReference type="Proteomes" id="UP001321749"/>
    </source>
</evidence>
<dbReference type="EMBL" id="MU865093">
    <property type="protein sequence ID" value="KAK4457874.1"/>
    <property type="molecule type" value="Genomic_DNA"/>
</dbReference>